<sequence length="216" mass="24249">MELNFFDDRHLNRRGEMCRRVLEPWGLPETELRANTKFASAWEKEKACATAVPGVTPEHGIAIATYTNNHVFSVAFNGAVPSLGTNTTVYIRSFKLESLRFLQADAAHLRSDGPKCYDVTAAVSPVSVRRRPILQYEFSWGDMLIPPSELFEVIKIRKTRGSDSSPKRAKNQTSRRKTKRAQIERESFGQTVTSKEPHGVQAEMAYLGGSSCDLRV</sequence>
<keyword evidence="5 11" id="KW-0328">Glycosyltransferase</keyword>
<evidence type="ECO:0000256" key="5">
    <source>
        <dbReference type="ARBA" id="ARBA00022676"/>
    </source>
</evidence>
<organism evidence="13 14">
    <name type="scientific">Megalops atlanticus</name>
    <name type="common">Tarpon</name>
    <name type="synonym">Clupea gigantea</name>
    <dbReference type="NCBI Taxonomy" id="7932"/>
    <lineage>
        <taxon>Eukaryota</taxon>
        <taxon>Metazoa</taxon>
        <taxon>Chordata</taxon>
        <taxon>Craniata</taxon>
        <taxon>Vertebrata</taxon>
        <taxon>Euteleostomi</taxon>
        <taxon>Actinopterygii</taxon>
        <taxon>Neopterygii</taxon>
        <taxon>Teleostei</taxon>
        <taxon>Elopiformes</taxon>
        <taxon>Megalopidae</taxon>
        <taxon>Megalops</taxon>
    </lineage>
</organism>
<accession>A0A9D3PEY2</accession>
<dbReference type="GO" id="GO:0090729">
    <property type="term" value="F:toxin activity"/>
    <property type="evidence" value="ECO:0007669"/>
    <property type="project" value="UniProtKB-KW"/>
</dbReference>
<dbReference type="AlphaFoldDB" id="A0A9D3PEY2"/>
<keyword evidence="9" id="KW-0843">Virulence</keyword>
<keyword evidence="14" id="KW-1185">Reference proteome</keyword>
<dbReference type="EC" id="2.4.2.31" evidence="11"/>
<comment type="similarity">
    <text evidence="2 11">Belongs to the Arg-specific ADP-ribosyltransferase family.</text>
</comment>
<keyword evidence="3" id="KW-0964">Secreted</keyword>
<feature type="region of interest" description="Disordered" evidence="12">
    <location>
        <begin position="161"/>
        <end position="196"/>
    </location>
</feature>
<comment type="caution">
    <text evidence="13">The sequence shown here is derived from an EMBL/GenBank/DDBJ whole genome shotgun (WGS) entry which is preliminary data.</text>
</comment>
<dbReference type="SUPFAM" id="SSF56399">
    <property type="entry name" value="ADP-ribosylation"/>
    <property type="match status" value="1"/>
</dbReference>
<dbReference type="InterPro" id="IPR050999">
    <property type="entry name" value="ADP-ribosyltransferase_ARG"/>
</dbReference>
<evidence type="ECO:0000256" key="12">
    <source>
        <dbReference type="SAM" id="MobiDB-lite"/>
    </source>
</evidence>
<evidence type="ECO:0000256" key="3">
    <source>
        <dbReference type="ARBA" id="ARBA00022525"/>
    </source>
</evidence>
<feature type="compositionally biased region" description="Basic residues" evidence="12">
    <location>
        <begin position="167"/>
        <end position="180"/>
    </location>
</feature>
<dbReference type="GO" id="GO:0106274">
    <property type="term" value="F:NAD+-protein-arginine ADP-ribosyltransferase activity"/>
    <property type="evidence" value="ECO:0007669"/>
    <property type="project" value="UniProtKB-EC"/>
</dbReference>
<gene>
    <name evidence="13" type="ORF">MATL_G00221600</name>
</gene>
<dbReference type="Proteomes" id="UP001046870">
    <property type="component" value="Chromosome 20"/>
</dbReference>
<comment type="subcellular location">
    <subcellularLocation>
        <location evidence="1">Secreted</location>
    </subcellularLocation>
</comment>
<evidence type="ECO:0000313" key="14">
    <source>
        <dbReference type="Proteomes" id="UP001046870"/>
    </source>
</evidence>
<dbReference type="Pfam" id="PF01129">
    <property type="entry name" value="ART"/>
    <property type="match status" value="1"/>
</dbReference>
<evidence type="ECO:0000256" key="10">
    <source>
        <dbReference type="ARBA" id="ARBA00047597"/>
    </source>
</evidence>
<evidence type="ECO:0000256" key="4">
    <source>
        <dbReference type="ARBA" id="ARBA00022656"/>
    </source>
</evidence>
<dbReference type="InterPro" id="IPR000768">
    <property type="entry name" value="ART"/>
</dbReference>
<dbReference type="PANTHER" id="PTHR10339:SF25">
    <property type="entry name" value="SECRETED EXOENZYME S"/>
    <property type="match status" value="1"/>
</dbReference>
<keyword evidence="6 11" id="KW-0808">Transferase</keyword>
<dbReference type="PANTHER" id="PTHR10339">
    <property type="entry name" value="ADP-RIBOSYLTRANSFERASE"/>
    <property type="match status" value="1"/>
</dbReference>
<evidence type="ECO:0000256" key="11">
    <source>
        <dbReference type="RuleBase" id="RU361228"/>
    </source>
</evidence>
<dbReference type="Gene3D" id="3.90.176.10">
    <property type="entry name" value="Toxin ADP-ribosyltransferase, Chain A, domain 1"/>
    <property type="match status" value="1"/>
</dbReference>
<evidence type="ECO:0000256" key="2">
    <source>
        <dbReference type="ARBA" id="ARBA00009558"/>
    </source>
</evidence>
<dbReference type="GO" id="GO:0016779">
    <property type="term" value="F:nucleotidyltransferase activity"/>
    <property type="evidence" value="ECO:0007669"/>
    <property type="project" value="UniProtKB-KW"/>
</dbReference>
<keyword evidence="4" id="KW-0800">Toxin</keyword>
<evidence type="ECO:0000256" key="9">
    <source>
        <dbReference type="ARBA" id="ARBA00023026"/>
    </source>
</evidence>
<comment type="catalytic activity">
    <reaction evidence="10 11">
        <text>L-arginyl-[protein] + NAD(+) = N(omega)-(ADP-D-ribosyl)-L-arginyl-[protein] + nicotinamide + H(+)</text>
        <dbReference type="Rhea" id="RHEA:19149"/>
        <dbReference type="Rhea" id="RHEA-COMP:10532"/>
        <dbReference type="Rhea" id="RHEA-COMP:15087"/>
        <dbReference type="ChEBI" id="CHEBI:15378"/>
        <dbReference type="ChEBI" id="CHEBI:17154"/>
        <dbReference type="ChEBI" id="CHEBI:29965"/>
        <dbReference type="ChEBI" id="CHEBI:57540"/>
        <dbReference type="ChEBI" id="CHEBI:142554"/>
        <dbReference type="EC" id="2.4.2.31"/>
    </reaction>
</comment>
<reference evidence="13" key="1">
    <citation type="submission" date="2021-01" db="EMBL/GenBank/DDBJ databases">
        <authorList>
            <person name="Zahm M."/>
            <person name="Roques C."/>
            <person name="Cabau C."/>
            <person name="Klopp C."/>
            <person name="Donnadieu C."/>
            <person name="Jouanno E."/>
            <person name="Lampietro C."/>
            <person name="Louis A."/>
            <person name="Herpin A."/>
            <person name="Echchiki A."/>
            <person name="Berthelot C."/>
            <person name="Parey E."/>
            <person name="Roest-Crollius H."/>
            <person name="Braasch I."/>
            <person name="Postlethwait J."/>
            <person name="Bobe J."/>
            <person name="Montfort J."/>
            <person name="Bouchez O."/>
            <person name="Begum T."/>
            <person name="Mejri S."/>
            <person name="Adams A."/>
            <person name="Chen W.-J."/>
            <person name="Guiguen Y."/>
        </authorList>
    </citation>
    <scope>NUCLEOTIDE SEQUENCE</scope>
    <source>
        <strain evidence="13">YG-15Mar2019-1</strain>
        <tissue evidence="13">Brain</tissue>
    </source>
</reference>
<dbReference type="EMBL" id="JAFDVH010000020">
    <property type="protein sequence ID" value="KAG7458543.1"/>
    <property type="molecule type" value="Genomic_DNA"/>
</dbReference>
<evidence type="ECO:0000256" key="6">
    <source>
        <dbReference type="ARBA" id="ARBA00022679"/>
    </source>
</evidence>
<evidence type="ECO:0000256" key="8">
    <source>
        <dbReference type="ARBA" id="ARBA00022857"/>
    </source>
</evidence>
<dbReference type="OrthoDB" id="423533at2759"/>
<dbReference type="GO" id="GO:0005576">
    <property type="term" value="C:extracellular region"/>
    <property type="evidence" value="ECO:0007669"/>
    <property type="project" value="UniProtKB-SubCell"/>
</dbReference>
<keyword evidence="11" id="KW-0520">NAD</keyword>
<keyword evidence="8 11" id="KW-0521">NADP</keyword>
<evidence type="ECO:0000256" key="1">
    <source>
        <dbReference type="ARBA" id="ARBA00004613"/>
    </source>
</evidence>
<proteinExistence type="inferred from homology"/>
<keyword evidence="7" id="KW-0548">Nucleotidyltransferase</keyword>
<evidence type="ECO:0000256" key="7">
    <source>
        <dbReference type="ARBA" id="ARBA00022695"/>
    </source>
</evidence>
<name>A0A9D3PEY2_MEGAT</name>
<dbReference type="GO" id="GO:0003950">
    <property type="term" value="F:NAD+ poly-ADP-ribosyltransferase activity"/>
    <property type="evidence" value="ECO:0007669"/>
    <property type="project" value="TreeGrafter"/>
</dbReference>
<protein>
    <recommendedName>
        <fullName evidence="11">NAD(P)(+)--arginine ADP-ribosyltransferase</fullName>
        <ecNumber evidence="11">2.4.2.31</ecNumber>
    </recommendedName>
    <alternativeName>
        <fullName evidence="11">Mono(ADP-ribosyl)transferase</fullName>
    </alternativeName>
</protein>
<evidence type="ECO:0000313" key="13">
    <source>
        <dbReference type="EMBL" id="KAG7458543.1"/>
    </source>
</evidence>